<evidence type="ECO:0000256" key="6">
    <source>
        <dbReference type="ARBA" id="ARBA00022989"/>
    </source>
</evidence>
<dbReference type="RefSeq" id="WP_012120240.1">
    <property type="nucleotide sequence ID" value="NC_009767.1"/>
</dbReference>
<evidence type="ECO:0000256" key="2">
    <source>
        <dbReference type="ARBA" id="ARBA00008034"/>
    </source>
</evidence>
<keyword evidence="11" id="KW-1185">Reference proteome</keyword>
<evidence type="ECO:0000256" key="5">
    <source>
        <dbReference type="ARBA" id="ARBA00022692"/>
    </source>
</evidence>
<dbReference type="Proteomes" id="UP000000263">
    <property type="component" value="Chromosome"/>
</dbReference>
<name>A7NJZ4_ROSCS</name>
<dbReference type="GO" id="GO:0055085">
    <property type="term" value="P:transmembrane transport"/>
    <property type="evidence" value="ECO:0007669"/>
    <property type="project" value="InterPro"/>
</dbReference>
<feature type="transmembrane region" description="Helical" evidence="9">
    <location>
        <begin position="65"/>
        <end position="85"/>
    </location>
</feature>
<feature type="transmembrane region" description="Helical" evidence="9">
    <location>
        <begin position="225"/>
        <end position="246"/>
    </location>
</feature>
<reference evidence="10 11" key="1">
    <citation type="submission" date="2007-08" db="EMBL/GenBank/DDBJ databases">
        <title>Complete sequence of Roseiflexus castenholzii DSM 13941.</title>
        <authorList>
            <consortium name="US DOE Joint Genome Institute"/>
            <person name="Copeland A."/>
            <person name="Lucas S."/>
            <person name="Lapidus A."/>
            <person name="Barry K."/>
            <person name="Glavina del Rio T."/>
            <person name="Dalin E."/>
            <person name="Tice H."/>
            <person name="Pitluck S."/>
            <person name="Thompson L.S."/>
            <person name="Brettin T."/>
            <person name="Bruce D."/>
            <person name="Detter J.C."/>
            <person name="Han C."/>
            <person name="Tapia R."/>
            <person name="Schmutz J."/>
            <person name="Larimer F."/>
            <person name="Land M."/>
            <person name="Hauser L."/>
            <person name="Kyrpides N."/>
            <person name="Mikhailova N."/>
            <person name="Bryant D.A."/>
            <person name="Hanada S."/>
            <person name="Tsukatani Y."/>
            <person name="Richardson P."/>
        </authorList>
    </citation>
    <scope>NUCLEOTIDE SEQUENCE [LARGE SCALE GENOMIC DNA]</scope>
    <source>
        <strain evidence="11">DSM 13941 / HLO8</strain>
    </source>
</reference>
<keyword evidence="7 9" id="KW-0472">Membrane</keyword>
<dbReference type="OrthoDB" id="9798540at2"/>
<dbReference type="InterPro" id="IPR001626">
    <property type="entry name" value="ABC_TroCD"/>
</dbReference>
<dbReference type="PANTHER" id="PTHR30477:SF3">
    <property type="entry name" value="METAL TRANSPORT SYSTEM MEMBRANE PROTEIN CT_069-RELATED"/>
    <property type="match status" value="1"/>
</dbReference>
<dbReference type="eggNOG" id="COG1108">
    <property type="taxonomic scope" value="Bacteria"/>
</dbReference>
<sequence>MFNDLFFDYTLRTVALGSALLGIVSGMIGAFAVLRRQSLLGDAMSHAALPGIVLAFIVTGSKEPMALMIGAAFACWIGAMVVMSIVRTTRLKSDSALGLILATFFGAGLLLLTWVQKWPTAAQAGLDKYLFGQAATLLERDVVAMAVIGLPALLILALCWKECAILAFDPDFASSIGLPVRILDVLLTSLLVVAIIIGLQTVGAVLMSAMIVAPAAAARQWTDRLGVMVALSGIFGATAGVAGALLSSTAARLPTGPMIVVCISGLTLVSLLLAPQRGLVWAWVRNARPVAPS</sequence>
<dbReference type="FunFam" id="1.10.3470.10:FF:000003">
    <property type="entry name" value="Iron ABC transporter permease SitD"/>
    <property type="match status" value="1"/>
</dbReference>
<dbReference type="GO" id="GO:0071281">
    <property type="term" value="P:cellular response to iron ion"/>
    <property type="evidence" value="ECO:0007669"/>
    <property type="project" value="UniProtKB-ARBA"/>
</dbReference>
<dbReference type="Gene3D" id="1.10.3470.10">
    <property type="entry name" value="ABC transporter involved in vitamin B12 uptake, BtuC"/>
    <property type="match status" value="1"/>
</dbReference>
<evidence type="ECO:0000313" key="11">
    <source>
        <dbReference type="Proteomes" id="UP000000263"/>
    </source>
</evidence>
<feature type="transmembrane region" description="Helical" evidence="9">
    <location>
        <begin position="97"/>
        <end position="115"/>
    </location>
</feature>
<comment type="similarity">
    <text evidence="2 8">Belongs to the ABC-3 integral membrane protein family.</text>
</comment>
<evidence type="ECO:0000256" key="8">
    <source>
        <dbReference type="RuleBase" id="RU003943"/>
    </source>
</evidence>
<evidence type="ECO:0000256" key="7">
    <source>
        <dbReference type="ARBA" id="ARBA00023136"/>
    </source>
</evidence>
<dbReference type="AlphaFoldDB" id="A7NJZ4"/>
<dbReference type="CDD" id="cd06550">
    <property type="entry name" value="TM_ABC_iron-siderophores_like"/>
    <property type="match status" value="1"/>
</dbReference>
<proteinExistence type="inferred from homology"/>
<feature type="transmembrane region" description="Helical" evidence="9">
    <location>
        <begin position="39"/>
        <end position="59"/>
    </location>
</feature>
<keyword evidence="3 8" id="KW-0813">Transport</keyword>
<evidence type="ECO:0000256" key="9">
    <source>
        <dbReference type="SAM" id="Phobius"/>
    </source>
</evidence>
<evidence type="ECO:0000256" key="4">
    <source>
        <dbReference type="ARBA" id="ARBA00022475"/>
    </source>
</evidence>
<dbReference type="Pfam" id="PF00950">
    <property type="entry name" value="ABC-3"/>
    <property type="match status" value="1"/>
</dbReference>
<dbReference type="GO" id="GO:0010043">
    <property type="term" value="P:response to zinc ion"/>
    <property type="evidence" value="ECO:0007669"/>
    <property type="project" value="TreeGrafter"/>
</dbReference>
<evidence type="ECO:0000313" key="10">
    <source>
        <dbReference type="EMBL" id="ABU57814.1"/>
    </source>
</evidence>
<dbReference type="STRING" id="383372.Rcas_1722"/>
<organism evidence="10 11">
    <name type="scientific">Roseiflexus castenholzii (strain DSM 13941 / HLO8)</name>
    <dbReference type="NCBI Taxonomy" id="383372"/>
    <lineage>
        <taxon>Bacteria</taxon>
        <taxon>Bacillati</taxon>
        <taxon>Chloroflexota</taxon>
        <taxon>Chloroflexia</taxon>
        <taxon>Chloroflexales</taxon>
        <taxon>Roseiflexineae</taxon>
        <taxon>Roseiflexaceae</taxon>
        <taxon>Roseiflexus</taxon>
    </lineage>
</organism>
<dbReference type="HOGENOM" id="CLU_028808_0_0_0"/>
<evidence type="ECO:0000256" key="3">
    <source>
        <dbReference type="ARBA" id="ARBA00022448"/>
    </source>
</evidence>
<keyword evidence="6 9" id="KW-1133">Transmembrane helix</keyword>
<keyword evidence="5 8" id="KW-0812">Transmembrane</keyword>
<dbReference type="GO" id="GO:0043190">
    <property type="term" value="C:ATP-binding cassette (ABC) transporter complex"/>
    <property type="evidence" value="ECO:0007669"/>
    <property type="project" value="InterPro"/>
</dbReference>
<feature type="transmembrane region" description="Helical" evidence="9">
    <location>
        <begin position="182"/>
        <end position="213"/>
    </location>
</feature>
<feature type="transmembrane region" description="Helical" evidence="9">
    <location>
        <begin position="258"/>
        <end position="284"/>
    </location>
</feature>
<accession>A7NJZ4</accession>
<dbReference type="EMBL" id="CP000804">
    <property type="protein sequence ID" value="ABU57814.1"/>
    <property type="molecule type" value="Genomic_DNA"/>
</dbReference>
<feature type="transmembrane region" description="Helical" evidence="9">
    <location>
        <begin position="14"/>
        <end position="34"/>
    </location>
</feature>
<feature type="transmembrane region" description="Helical" evidence="9">
    <location>
        <begin position="142"/>
        <end position="161"/>
    </location>
</feature>
<dbReference type="SUPFAM" id="SSF81345">
    <property type="entry name" value="ABC transporter involved in vitamin B12 uptake, BtuC"/>
    <property type="match status" value="1"/>
</dbReference>
<dbReference type="PANTHER" id="PTHR30477">
    <property type="entry name" value="ABC-TRANSPORTER METAL-BINDING PROTEIN"/>
    <property type="match status" value="1"/>
</dbReference>
<keyword evidence="4" id="KW-1003">Cell membrane</keyword>
<dbReference type="KEGG" id="rca:Rcas_1722"/>
<gene>
    <name evidence="10" type="ordered locus">Rcas_1722</name>
</gene>
<evidence type="ECO:0000256" key="1">
    <source>
        <dbReference type="ARBA" id="ARBA00004651"/>
    </source>
</evidence>
<comment type="subcellular location">
    <subcellularLocation>
        <location evidence="1 8">Cell membrane</location>
        <topology evidence="1 8">Multi-pass membrane protein</topology>
    </subcellularLocation>
</comment>
<dbReference type="InterPro" id="IPR037294">
    <property type="entry name" value="ABC_BtuC-like"/>
</dbReference>
<protein>
    <submittedName>
        <fullName evidence="10">ABC-3 protein</fullName>
    </submittedName>
</protein>